<evidence type="ECO:0000313" key="5">
    <source>
        <dbReference type="Proteomes" id="UP000594638"/>
    </source>
</evidence>
<keyword evidence="1" id="KW-0238">DNA-binding</keyword>
<dbReference type="InterPro" id="IPR031657">
    <property type="entry name" value="REPA_OB_2"/>
</dbReference>
<proteinExistence type="predicted"/>
<dbReference type="SUPFAM" id="SSF50249">
    <property type="entry name" value="Nucleic acid-binding proteins"/>
    <property type="match status" value="2"/>
</dbReference>
<evidence type="ECO:0000256" key="1">
    <source>
        <dbReference type="ARBA" id="ARBA00023125"/>
    </source>
</evidence>
<name>A0A8S0SHA8_OLEEU</name>
<organism evidence="4 5">
    <name type="scientific">Olea europaea subsp. europaea</name>
    <dbReference type="NCBI Taxonomy" id="158383"/>
    <lineage>
        <taxon>Eukaryota</taxon>
        <taxon>Viridiplantae</taxon>
        <taxon>Streptophyta</taxon>
        <taxon>Embryophyta</taxon>
        <taxon>Tracheophyta</taxon>
        <taxon>Spermatophyta</taxon>
        <taxon>Magnoliopsida</taxon>
        <taxon>eudicotyledons</taxon>
        <taxon>Gunneridae</taxon>
        <taxon>Pentapetalae</taxon>
        <taxon>asterids</taxon>
        <taxon>lamiids</taxon>
        <taxon>Lamiales</taxon>
        <taxon>Oleaceae</taxon>
        <taxon>Oleeae</taxon>
        <taxon>Olea</taxon>
    </lineage>
</organism>
<protein>
    <recommendedName>
        <fullName evidence="3">Replication protein A OB domain-containing protein</fullName>
    </recommendedName>
</protein>
<feature type="domain" description="Replication protein A OB" evidence="3">
    <location>
        <begin position="91"/>
        <end position="186"/>
    </location>
</feature>
<sequence length="382" mass="43645">MVLMDLKGNKVHTTLYDGNIIAFEDQLLLSKTYIISNALVKDTKPEYRASNGDMQWTISRKTRIQEVDENNMEFLFSTYTFTPFDELERYMDCNNDISILAIAIDMRPKRLIQTRSRNQTYVQDILLIDMSFHTIILTMWDSYVEKECIFLADNIAKKPVILANQLKVSSFNGLTLSTKINSTFFIDAAFNRVAELRAWVETHFEKLNEIALEKPCLIVTPTKLSPPAHKKFTQIQNIKGRLLGRKYSGSRPKQPSEQQSKISETDPSIVEFIQINPKEHIFYVKVTQLEPNTAEYKYEIIFVLNAFSTIAGGTEQPSREEKGFLCPGEKDDNDIQEMSPPSAKRSLFQTSNELVLPSIKAKTKISTSSSENSHISEKGKLD</sequence>
<accession>A0A8S0SHA8</accession>
<feature type="compositionally biased region" description="Low complexity" evidence="2">
    <location>
        <begin position="362"/>
        <end position="373"/>
    </location>
</feature>
<comment type="caution">
    <text evidence="4">The sequence shown here is derived from an EMBL/GenBank/DDBJ whole genome shotgun (WGS) entry which is preliminary data.</text>
</comment>
<evidence type="ECO:0000313" key="4">
    <source>
        <dbReference type="EMBL" id="CAA2992121.1"/>
    </source>
</evidence>
<dbReference type="AlphaFoldDB" id="A0A8S0SHA8"/>
<dbReference type="OrthoDB" id="1740937at2759"/>
<dbReference type="Pfam" id="PF16900">
    <property type="entry name" value="REPA_OB_2"/>
    <property type="match status" value="1"/>
</dbReference>
<dbReference type="Proteomes" id="UP000594638">
    <property type="component" value="Unassembled WGS sequence"/>
</dbReference>
<reference evidence="4 5" key="1">
    <citation type="submission" date="2019-12" db="EMBL/GenBank/DDBJ databases">
        <authorList>
            <person name="Alioto T."/>
            <person name="Alioto T."/>
            <person name="Gomez Garrido J."/>
        </authorList>
    </citation>
    <scope>NUCLEOTIDE SEQUENCE [LARGE SCALE GENOMIC DNA]</scope>
</reference>
<feature type="region of interest" description="Disordered" evidence="2">
    <location>
        <begin position="362"/>
        <end position="382"/>
    </location>
</feature>
<dbReference type="PANTHER" id="PTHR47165">
    <property type="entry name" value="OS03G0429900 PROTEIN"/>
    <property type="match status" value="1"/>
</dbReference>
<evidence type="ECO:0000256" key="2">
    <source>
        <dbReference type="SAM" id="MobiDB-lite"/>
    </source>
</evidence>
<evidence type="ECO:0000259" key="3">
    <source>
        <dbReference type="Pfam" id="PF16900"/>
    </source>
</evidence>
<dbReference type="Gramene" id="OE9A044428T1">
    <property type="protein sequence ID" value="OE9A044428C1"/>
    <property type="gene ID" value="OE9A044428"/>
</dbReference>
<dbReference type="GO" id="GO:0003677">
    <property type="term" value="F:DNA binding"/>
    <property type="evidence" value="ECO:0007669"/>
    <property type="project" value="UniProtKB-KW"/>
</dbReference>
<dbReference type="EMBL" id="CACTIH010005431">
    <property type="protein sequence ID" value="CAA2992121.1"/>
    <property type="molecule type" value="Genomic_DNA"/>
</dbReference>
<gene>
    <name evidence="4" type="ORF">OLEA9_A044428</name>
</gene>
<dbReference type="InterPro" id="IPR012340">
    <property type="entry name" value="NA-bd_OB-fold"/>
</dbReference>
<dbReference type="PANTHER" id="PTHR47165:SF4">
    <property type="entry name" value="OS03G0429900 PROTEIN"/>
    <property type="match status" value="1"/>
</dbReference>
<keyword evidence="5" id="KW-1185">Reference proteome</keyword>
<dbReference type="Gene3D" id="2.40.50.140">
    <property type="entry name" value="Nucleic acid-binding proteins"/>
    <property type="match status" value="2"/>
</dbReference>